<dbReference type="EMBL" id="FMVF01000003">
    <property type="protein sequence ID" value="SCY09461.1"/>
    <property type="molecule type" value="Genomic_DNA"/>
</dbReference>
<keyword evidence="2" id="KW-1185">Reference proteome</keyword>
<dbReference type="AlphaFoldDB" id="A0A1G5D4L9"/>
<gene>
    <name evidence="1" type="ORF">SAMN02927903_00741</name>
</gene>
<dbReference type="STRING" id="490189.SAMN02927903_00741"/>
<dbReference type="Proteomes" id="UP000199354">
    <property type="component" value="Unassembled WGS sequence"/>
</dbReference>
<proteinExistence type="predicted"/>
<reference evidence="1 2" key="1">
    <citation type="submission" date="2016-10" db="EMBL/GenBank/DDBJ databases">
        <authorList>
            <person name="de Groot N.N."/>
        </authorList>
    </citation>
    <scope>NUCLEOTIDE SEQUENCE [LARGE SCALE GENOMIC DNA]</scope>
    <source>
        <strain evidence="1 2">CGMCC 1.7031</strain>
    </source>
</reference>
<name>A0A1G5D4L9_9FLAO</name>
<sequence length="142" mass="15935">MLLKTNLQDDLFFAFLIPHVSKLLIYRDHWNEGETMRKVLPEVLREGLFAKLSVGNQAIDYCGTTMPYEDCAIINIGLFGLENLTHTPSSIETLFAAEIDNRSNVIQFSNTIIDRDKNVSCIECSVQIAHASAPVVDDYRAA</sequence>
<protein>
    <submittedName>
        <fullName evidence="1">Uncharacterized protein</fullName>
    </submittedName>
</protein>
<accession>A0A1G5D4L9</accession>
<organism evidence="1 2">
    <name type="scientific">Flavobacterium caeni</name>
    <dbReference type="NCBI Taxonomy" id="490189"/>
    <lineage>
        <taxon>Bacteria</taxon>
        <taxon>Pseudomonadati</taxon>
        <taxon>Bacteroidota</taxon>
        <taxon>Flavobacteriia</taxon>
        <taxon>Flavobacteriales</taxon>
        <taxon>Flavobacteriaceae</taxon>
        <taxon>Flavobacterium</taxon>
    </lineage>
</organism>
<dbReference type="RefSeq" id="WP_091140967.1">
    <property type="nucleotide sequence ID" value="NZ_FMVF01000003.1"/>
</dbReference>
<evidence type="ECO:0000313" key="1">
    <source>
        <dbReference type="EMBL" id="SCY09461.1"/>
    </source>
</evidence>
<evidence type="ECO:0000313" key="2">
    <source>
        <dbReference type="Proteomes" id="UP000199354"/>
    </source>
</evidence>